<proteinExistence type="predicted"/>
<evidence type="ECO:0000256" key="1">
    <source>
        <dbReference type="SAM" id="MobiDB-lite"/>
    </source>
</evidence>
<evidence type="ECO:0008006" key="4">
    <source>
        <dbReference type="Google" id="ProtNLM"/>
    </source>
</evidence>
<feature type="region of interest" description="Disordered" evidence="1">
    <location>
        <begin position="437"/>
        <end position="458"/>
    </location>
</feature>
<reference evidence="2 3" key="1">
    <citation type="submission" date="2021-01" db="EMBL/GenBank/DDBJ databases">
        <title>Whole genome shotgun sequence of Verrucosispora lutea NBRC 106530.</title>
        <authorList>
            <person name="Komaki H."/>
            <person name="Tamura T."/>
        </authorList>
    </citation>
    <scope>NUCLEOTIDE SEQUENCE [LARGE SCALE GENOMIC DNA]</scope>
    <source>
        <strain evidence="2 3">NBRC 106530</strain>
    </source>
</reference>
<accession>A0ABQ4IPV5</accession>
<feature type="region of interest" description="Disordered" evidence="1">
    <location>
        <begin position="401"/>
        <end position="425"/>
    </location>
</feature>
<feature type="compositionally biased region" description="Basic and acidic residues" evidence="1">
    <location>
        <begin position="446"/>
        <end position="458"/>
    </location>
</feature>
<protein>
    <recommendedName>
        <fullName evidence="4">Aminoglycoside phosphotransferase domain-containing protein</fullName>
    </recommendedName>
</protein>
<gene>
    <name evidence="2" type="ORF">Vlu01_04450</name>
</gene>
<comment type="caution">
    <text evidence="2">The sequence shown here is derived from an EMBL/GenBank/DDBJ whole genome shotgun (WGS) entry which is preliminary data.</text>
</comment>
<dbReference type="RefSeq" id="WP_203992201.1">
    <property type="nucleotide sequence ID" value="NZ_BOPB01000002.1"/>
</dbReference>
<name>A0ABQ4IPV5_9ACTN</name>
<sequence length="821" mass="90179">MGYRVANGHPAPDTVVLSAVREWANATDVQIVPEFAPDPHKSDAQLYCVSVTWRDDDGSTKQKYIVKVVPAETADELIAGHERAQRSQPPGFADRHIVKQPDWYRVDSHRRLLIQQVANGGDAVVSLAALSDDDRQDAIPRIVDALINDWNTPDTGRRGVRLRTRETTVGEFVQQEVAQLASVGSVLAAAARLGVTDNVGPVPDLDGVPNLLALLTHCDSRLARRTMDCLVGHTHGDLNGGNVLIPYERGKPCYGAFLLVDLGGYQSDGPLTRDAVFVLLSTLLRTVAPRSPVGGPAEVLPHDQADAIICCLVDPDTRRPGKLLPGLAQLIERVHRAGLNHAKKANYGSDWRQQWCLEVASQALVYLTFDDIGEAGHRWCLRLAAKAWEAYLRLVNASPAALAPEPPPSRAETATLPTPRPPLSRADDTVMLALRPPLIASSTPGADRRHTNDPGARFDQRWLTPWSRRHLWSVPLSPASDPATRPPDAAAETRRDAPSPWPANVTPVADRPEERGRAAHRRNSLHDDSANLGRAGGNRLRLPSVRLRTVVAAALAGMGLVGSAYLVMLPERRDELTAPTRTVTVTPTRDVPSAPGRSAERDPVLPNDLGEFAEYVANLVGETPPGRYACTRYEVLSWEHGEGRSKLTRHRYELWFTAERAGRRVVTEFGPTGSRRAVTTTFTSGKMTEVSPVPKENPETLRVQLWREWDKLVPELRTTNGMLQIVARIFLHHPLTPAQSAVLLEELAAMSGIEFAGSYTDDEGEPGVAFQAEDRDGRRDTLLFDSNGRLLRHDLTQGDLLLSRHHLIHATRTDTMDEPCL</sequence>
<dbReference type="EMBL" id="BOPB01000002">
    <property type="protein sequence ID" value="GIJ19821.1"/>
    <property type="molecule type" value="Genomic_DNA"/>
</dbReference>
<feature type="region of interest" description="Disordered" evidence="1">
    <location>
        <begin position="585"/>
        <end position="605"/>
    </location>
</feature>
<evidence type="ECO:0000313" key="3">
    <source>
        <dbReference type="Proteomes" id="UP000643165"/>
    </source>
</evidence>
<keyword evidence="3" id="KW-1185">Reference proteome</keyword>
<evidence type="ECO:0000313" key="2">
    <source>
        <dbReference type="EMBL" id="GIJ19821.1"/>
    </source>
</evidence>
<organism evidence="2 3">
    <name type="scientific">Micromonospora lutea</name>
    <dbReference type="NCBI Taxonomy" id="419825"/>
    <lineage>
        <taxon>Bacteria</taxon>
        <taxon>Bacillati</taxon>
        <taxon>Actinomycetota</taxon>
        <taxon>Actinomycetes</taxon>
        <taxon>Micromonosporales</taxon>
        <taxon>Micromonosporaceae</taxon>
        <taxon>Micromonospora</taxon>
    </lineage>
</organism>
<feature type="region of interest" description="Disordered" evidence="1">
    <location>
        <begin position="474"/>
        <end position="535"/>
    </location>
</feature>
<dbReference type="Proteomes" id="UP000643165">
    <property type="component" value="Unassembled WGS sequence"/>
</dbReference>